<evidence type="ECO:0000313" key="4">
    <source>
        <dbReference type="EMBL" id="OQO08542.1"/>
    </source>
</evidence>
<dbReference type="OrthoDB" id="7042322at2759"/>
<comment type="caution">
    <text evidence="4">The sequence shown here is derived from an EMBL/GenBank/DDBJ whole genome shotgun (WGS) entry which is preliminary data.</text>
</comment>
<accession>A0A1V8TBH8</accession>
<dbReference type="Proteomes" id="UP000192596">
    <property type="component" value="Unassembled WGS sequence"/>
</dbReference>
<dbReference type="Pfam" id="PF00155">
    <property type="entry name" value="Aminotran_1_2"/>
    <property type="match status" value="1"/>
</dbReference>
<organism evidence="4 5">
    <name type="scientific">Cryoendolithus antarcticus</name>
    <dbReference type="NCBI Taxonomy" id="1507870"/>
    <lineage>
        <taxon>Eukaryota</taxon>
        <taxon>Fungi</taxon>
        <taxon>Dikarya</taxon>
        <taxon>Ascomycota</taxon>
        <taxon>Pezizomycotina</taxon>
        <taxon>Dothideomycetes</taxon>
        <taxon>Dothideomycetidae</taxon>
        <taxon>Cladosporiales</taxon>
        <taxon>Cladosporiaceae</taxon>
        <taxon>Cryoendolithus</taxon>
    </lineage>
</organism>
<dbReference type="STRING" id="1507870.A0A1V8TBH8"/>
<sequence>MAPDRIPPFAVEQWMNDHETTCKYNLAETCCASISIDQLLALSENKEAKITDILNTSRIQDYGEITGTTDLRTQLSRLYSSKVGTPLTPKNVLITPGAIAANHMVLYSLIGPGDHVVCHYPTYQQLYAIPRSLGAEVSLWKSRPEANWLPDFEELKALVKDDTKLIILNNPQNPTGAILPKPLLYKIIDFAEAKNITILSDEVYRPLFHSISPLSSDFPPSTLSLGYKNVIVTGSLSKAYSLAGIRIGWVASRSAELIEKITITRDYTTISVSQLDQAVAAFALAPDTIHALLGRNIQMAKANAEILDRWIIKHDEYCSWVKPLAGTTAFVKFQRDGKPIDTVAFCQTLQDKMGVLIMPGDFAFGEEFKGHVRIGYVCHTEVLKEGLEEMRKFMRKEYDDLPVLES</sequence>
<dbReference type="Gene3D" id="3.40.640.10">
    <property type="entry name" value="Type I PLP-dependent aspartate aminotransferase-like (Major domain)"/>
    <property type="match status" value="1"/>
</dbReference>
<dbReference type="EMBL" id="NAJO01000012">
    <property type="protein sequence ID" value="OQO08542.1"/>
    <property type="molecule type" value="Genomic_DNA"/>
</dbReference>
<reference evidence="5" key="1">
    <citation type="submission" date="2017-03" db="EMBL/GenBank/DDBJ databases">
        <title>Genomes of endolithic fungi from Antarctica.</title>
        <authorList>
            <person name="Coleine C."/>
            <person name="Masonjones S."/>
            <person name="Stajich J.E."/>
        </authorList>
    </citation>
    <scope>NUCLEOTIDE SEQUENCE [LARGE SCALE GENOMIC DNA]</scope>
    <source>
        <strain evidence="5">CCFEE 5527</strain>
    </source>
</reference>
<dbReference type="PANTHER" id="PTHR43510">
    <property type="entry name" value="AMINOTRANSFERASE FUNCTION, HYPOTHETICAL (EUROFUNG)"/>
    <property type="match status" value="1"/>
</dbReference>
<dbReference type="Gene3D" id="3.90.1150.10">
    <property type="entry name" value="Aspartate Aminotransferase, domain 1"/>
    <property type="match status" value="1"/>
</dbReference>
<dbReference type="CDD" id="cd00609">
    <property type="entry name" value="AAT_like"/>
    <property type="match status" value="1"/>
</dbReference>
<dbReference type="SUPFAM" id="SSF53383">
    <property type="entry name" value="PLP-dependent transferases"/>
    <property type="match status" value="1"/>
</dbReference>
<name>A0A1V8TBH8_9PEZI</name>
<evidence type="ECO:0000313" key="5">
    <source>
        <dbReference type="Proteomes" id="UP000192596"/>
    </source>
</evidence>
<evidence type="ECO:0000256" key="2">
    <source>
        <dbReference type="ARBA" id="ARBA00022898"/>
    </source>
</evidence>
<dbReference type="GO" id="GO:0003824">
    <property type="term" value="F:catalytic activity"/>
    <property type="evidence" value="ECO:0007669"/>
    <property type="project" value="InterPro"/>
</dbReference>
<dbReference type="GO" id="GO:0030170">
    <property type="term" value="F:pyridoxal phosphate binding"/>
    <property type="evidence" value="ECO:0007669"/>
    <property type="project" value="InterPro"/>
</dbReference>
<comment type="similarity">
    <text evidence="1">Belongs to the class-I pyridoxal-phosphate-dependent aminotransferase family.</text>
</comment>
<proteinExistence type="inferred from homology"/>
<dbReference type="InterPro" id="IPR015421">
    <property type="entry name" value="PyrdxlP-dep_Trfase_major"/>
</dbReference>
<keyword evidence="2" id="KW-0663">Pyridoxal phosphate</keyword>
<dbReference type="InterPro" id="IPR015424">
    <property type="entry name" value="PyrdxlP-dep_Trfase"/>
</dbReference>
<dbReference type="PANTHER" id="PTHR43510:SF1">
    <property type="entry name" value="AMINOTRANSFERASE FUNCTION, HYPOTHETICAL (EUROFUNG)"/>
    <property type="match status" value="1"/>
</dbReference>
<gene>
    <name evidence="4" type="ORF">B0A48_06412</name>
</gene>
<dbReference type="InterPro" id="IPR015422">
    <property type="entry name" value="PyrdxlP-dep_Trfase_small"/>
</dbReference>
<evidence type="ECO:0000256" key="1">
    <source>
        <dbReference type="ARBA" id="ARBA00007441"/>
    </source>
</evidence>
<keyword evidence="5" id="KW-1185">Reference proteome</keyword>
<evidence type="ECO:0000259" key="3">
    <source>
        <dbReference type="Pfam" id="PF00155"/>
    </source>
</evidence>
<feature type="domain" description="Aminotransferase class I/classII large" evidence="3">
    <location>
        <begin position="48"/>
        <end position="388"/>
    </location>
</feature>
<protein>
    <recommendedName>
        <fullName evidence="3">Aminotransferase class I/classII large domain-containing protein</fullName>
    </recommendedName>
</protein>
<dbReference type="InterPro" id="IPR004839">
    <property type="entry name" value="Aminotransferase_I/II_large"/>
</dbReference>
<dbReference type="InParanoid" id="A0A1V8TBH8"/>
<dbReference type="PROSITE" id="PS00105">
    <property type="entry name" value="AA_TRANSFER_CLASS_1"/>
    <property type="match status" value="1"/>
</dbReference>
<dbReference type="AlphaFoldDB" id="A0A1V8TBH8"/>
<dbReference type="InterPro" id="IPR004838">
    <property type="entry name" value="NHTrfase_class1_PyrdxlP-BS"/>
</dbReference>